<dbReference type="SUPFAM" id="SSF52540">
    <property type="entry name" value="P-loop containing nucleoside triphosphate hydrolases"/>
    <property type="match status" value="1"/>
</dbReference>
<dbReference type="Proteomes" id="UP001607151">
    <property type="component" value="Unassembled WGS sequence"/>
</dbReference>
<evidence type="ECO:0000256" key="1">
    <source>
        <dbReference type="ARBA" id="ARBA00005417"/>
    </source>
</evidence>
<dbReference type="Pfam" id="PF00005">
    <property type="entry name" value="ABC_tran"/>
    <property type="match status" value="1"/>
</dbReference>
<dbReference type="InterPro" id="IPR003439">
    <property type="entry name" value="ABC_transporter-like_ATP-bd"/>
</dbReference>
<reference evidence="6 7" key="1">
    <citation type="submission" date="2024-10" db="EMBL/GenBank/DDBJ databases">
        <authorList>
            <person name="Yibar A."/>
            <person name="Saticioglu I.B."/>
            <person name="Duman M."/>
            <person name="Ajmi N."/>
            <person name="Gurler F."/>
            <person name="Ay H."/>
            <person name="Onuk E."/>
            <person name="Guler S."/>
            <person name="Romalde J.L."/>
        </authorList>
    </citation>
    <scope>NUCLEOTIDE SEQUENCE [LARGE SCALE GENOMIC DNA]</scope>
    <source>
        <strain evidence="6 7">14-MA-B</strain>
    </source>
</reference>
<dbReference type="CDD" id="cd10147">
    <property type="entry name" value="Wzt_C-like"/>
    <property type="match status" value="1"/>
</dbReference>
<dbReference type="Gene3D" id="2.70.50.60">
    <property type="entry name" value="abc- transporter (atp binding component) like domain"/>
    <property type="match status" value="1"/>
</dbReference>
<evidence type="ECO:0000256" key="4">
    <source>
        <dbReference type="ARBA" id="ARBA00022840"/>
    </source>
</evidence>
<dbReference type="InterPro" id="IPR027417">
    <property type="entry name" value="P-loop_NTPase"/>
</dbReference>
<dbReference type="CDD" id="cd03220">
    <property type="entry name" value="ABC_KpsT_Wzt"/>
    <property type="match status" value="1"/>
</dbReference>
<keyword evidence="4 6" id="KW-0067">ATP-binding</keyword>
<gene>
    <name evidence="6" type="ORF">ACGRQ9_01530</name>
</gene>
<keyword evidence="7" id="KW-1185">Reference proteome</keyword>
<dbReference type="InterPro" id="IPR015860">
    <property type="entry name" value="ABC_transpr_TagH-like"/>
</dbReference>
<comment type="similarity">
    <text evidence="1">Belongs to the ABC transporter superfamily.</text>
</comment>
<evidence type="ECO:0000256" key="2">
    <source>
        <dbReference type="ARBA" id="ARBA00022448"/>
    </source>
</evidence>
<evidence type="ECO:0000256" key="3">
    <source>
        <dbReference type="ARBA" id="ARBA00022741"/>
    </source>
</evidence>
<name>A0ABW7IRK3_9VIBR</name>
<proteinExistence type="inferred from homology"/>
<protein>
    <submittedName>
        <fullName evidence="6">ABC transporter ATP-binding protein</fullName>
    </submittedName>
</protein>
<dbReference type="InterPro" id="IPR050683">
    <property type="entry name" value="Bact_Polysacc_Export_ATP-bd"/>
</dbReference>
<organism evidence="6 7">
    <name type="scientific">Vibrio rumoiensis</name>
    <dbReference type="NCBI Taxonomy" id="76258"/>
    <lineage>
        <taxon>Bacteria</taxon>
        <taxon>Pseudomonadati</taxon>
        <taxon>Pseudomonadota</taxon>
        <taxon>Gammaproteobacteria</taxon>
        <taxon>Vibrionales</taxon>
        <taxon>Vibrionaceae</taxon>
        <taxon>Vibrio</taxon>
    </lineage>
</organism>
<evidence type="ECO:0000259" key="5">
    <source>
        <dbReference type="PROSITE" id="PS50893"/>
    </source>
</evidence>
<dbReference type="InterPro" id="IPR003593">
    <property type="entry name" value="AAA+_ATPase"/>
</dbReference>
<accession>A0ABW7IRK3</accession>
<dbReference type="EMBL" id="JBIHSN010000002">
    <property type="protein sequence ID" value="MFH0264224.1"/>
    <property type="molecule type" value="Genomic_DNA"/>
</dbReference>
<dbReference type="RefSeq" id="WP_394607144.1">
    <property type="nucleotide sequence ID" value="NZ_JBIHSN010000002.1"/>
</dbReference>
<comment type="caution">
    <text evidence="6">The sequence shown here is derived from an EMBL/GenBank/DDBJ whole genome shotgun (WGS) entry which is preliminary data.</text>
</comment>
<evidence type="ECO:0000313" key="7">
    <source>
        <dbReference type="Proteomes" id="UP001607151"/>
    </source>
</evidence>
<dbReference type="SMART" id="SM00382">
    <property type="entry name" value="AAA"/>
    <property type="match status" value="1"/>
</dbReference>
<keyword evidence="2" id="KW-0813">Transport</keyword>
<dbReference type="GO" id="GO:0005524">
    <property type="term" value="F:ATP binding"/>
    <property type="evidence" value="ECO:0007669"/>
    <property type="project" value="UniProtKB-KW"/>
</dbReference>
<dbReference type="InterPro" id="IPR029439">
    <property type="entry name" value="Wzt_C"/>
</dbReference>
<feature type="domain" description="ABC transporter" evidence="5">
    <location>
        <begin position="8"/>
        <end position="249"/>
    </location>
</feature>
<dbReference type="Pfam" id="PF14524">
    <property type="entry name" value="Wzt_C"/>
    <property type="match status" value="1"/>
</dbReference>
<evidence type="ECO:0000313" key="6">
    <source>
        <dbReference type="EMBL" id="MFH0264224.1"/>
    </source>
</evidence>
<dbReference type="PANTHER" id="PTHR46743">
    <property type="entry name" value="TEICHOIC ACIDS EXPORT ATP-BINDING PROTEIN TAGH"/>
    <property type="match status" value="1"/>
</dbReference>
<sequence length="399" mass="44909">MSCNKVAIEVQNITKSYQLYAKPIDRLRQMFTPKKRTYFKEFTALNDISFKLQKGDCVGVLGHNGAGKSTLLQLITGILTPTSGQIIKKGRVAALLELGAGFNPEFTGKENVYMNASILGLSKREIDEKYEDILKFADIGDFISRPVKTYSSGMYVRLAFSVAVHTDPEILIVDEALAVGDIRFQMKCIKHMEMLKENGTTILFVTHAPEQVQRFCNKALWLDKGIIKTFGSSSLVCDQYRSYMSQGDTPEMPDSKATSTATRIHTYAPAKIISTKLNKQCFSPLELLSLEIEYEVFDEEVTDFLVGAAIYSSKREFIFGPNTYLENVDIPSSKGKHKIKYSVPKLTLLPGEFSMDVGIFCDKGLVTIDYRSMAENFNVESDYFSEGIFYIEHDWEVLS</sequence>
<dbReference type="PANTHER" id="PTHR46743:SF2">
    <property type="entry name" value="TEICHOIC ACIDS EXPORT ATP-BINDING PROTEIN TAGH"/>
    <property type="match status" value="1"/>
</dbReference>
<dbReference type="Gene3D" id="3.40.50.300">
    <property type="entry name" value="P-loop containing nucleotide triphosphate hydrolases"/>
    <property type="match status" value="1"/>
</dbReference>
<keyword evidence="3" id="KW-0547">Nucleotide-binding</keyword>
<dbReference type="PROSITE" id="PS50893">
    <property type="entry name" value="ABC_TRANSPORTER_2"/>
    <property type="match status" value="1"/>
</dbReference>